<dbReference type="InterPro" id="IPR029063">
    <property type="entry name" value="SAM-dependent_MTases_sf"/>
</dbReference>
<reference evidence="1" key="1">
    <citation type="submission" date="2020-02" db="EMBL/GenBank/DDBJ databases">
        <title>A new Streptomyces sp. for controlling soil-borne diseases.</title>
        <authorList>
            <person name="Li X."/>
            <person name="Tian Y."/>
            <person name="Gao K."/>
        </authorList>
    </citation>
    <scope>NUCLEOTIDE SEQUENCE [LARGE SCALE GENOMIC DNA]</scope>
    <source>
        <strain evidence="1">0250</strain>
    </source>
</reference>
<dbReference type="Gene3D" id="3.40.50.150">
    <property type="entry name" value="Vaccinia Virus protein VP39"/>
    <property type="match status" value="1"/>
</dbReference>
<dbReference type="EMBL" id="JAAIKT010000122">
    <property type="protein sequence ID" value="NEW77480.1"/>
    <property type="molecule type" value="Genomic_DNA"/>
</dbReference>
<dbReference type="CDD" id="cd02440">
    <property type="entry name" value="AdoMet_MTases"/>
    <property type="match status" value="1"/>
</dbReference>
<comment type="caution">
    <text evidence="1">The sequence shown here is derived from an EMBL/GenBank/DDBJ whole genome shotgun (WGS) entry which is preliminary data.</text>
</comment>
<proteinExistence type="predicted"/>
<dbReference type="Proteomes" id="UP000476310">
    <property type="component" value="Unassembled WGS sequence"/>
</dbReference>
<dbReference type="SUPFAM" id="SSF53335">
    <property type="entry name" value="S-adenosyl-L-methionine-dependent methyltransferases"/>
    <property type="match status" value="1"/>
</dbReference>
<name>A0A6G4AW56_9ACTN</name>
<organism evidence="1 2">
    <name type="scientific">Streptomyces rhizosphaericus</name>
    <dbReference type="NCBI Taxonomy" id="114699"/>
    <lineage>
        <taxon>Bacteria</taxon>
        <taxon>Bacillati</taxon>
        <taxon>Actinomycetota</taxon>
        <taxon>Actinomycetes</taxon>
        <taxon>Kitasatosporales</taxon>
        <taxon>Streptomycetaceae</taxon>
        <taxon>Streptomyces</taxon>
        <taxon>Streptomyces violaceusniger group</taxon>
    </lineage>
</organism>
<accession>A0A6G4AW56</accession>
<gene>
    <name evidence="1" type="ORF">G4H13_46025</name>
</gene>
<sequence>MVASTPFYRGGGASSIMRVANFPDEIFPFLQMEGLEVLDIASRYNCDVLVELGCYDGRALEVAKAAGIEYVGVDLSVGGIQALDRRITDEGLQRRARAICGDILSCEEWMPAVSGRRPLILLPFNLIGNFADPVKVLASLSESGGVIVISVFNEAETTTELRHAYYVACGIDIHTVAASNYGGTAFFGDKGFQSQSFSGRGLADLVDAVDADVVHDKANRIGRCVALRFRRRSVPS</sequence>
<evidence type="ECO:0000313" key="2">
    <source>
        <dbReference type="Proteomes" id="UP000476310"/>
    </source>
</evidence>
<keyword evidence="2" id="KW-1185">Reference proteome</keyword>
<evidence type="ECO:0000313" key="1">
    <source>
        <dbReference type="EMBL" id="NEW77480.1"/>
    </source>
</evidence>
<dbReference type="AlphaFoldDB" id="A0A6G4AW56"/>
<dbReference type="Pfam" id="PF13489">
    <property type="entry name" value="Methyltransf_23"/>
    <property type="match status" value="1"/>
</dbReference>
<protein>
    <submittedName>
        <fullName evidence="1">L-histidine N(Alpha)-methyltransferase</fullName>
    </submittedName>
</protein>